<evidence type="ECO:0000313" key="2">
    <source>
        <dbReference type="EMBL" id="TWU67093.1"/>
    </source>
</evidence>
<keyword evidence="1" id="KW-0812">Transmembrane</keyword>
<evidence type="ECO:0000313" key="3">
    <source>
        <dbReference type="Proteomes" id="UP000316476"/>
    </source>
</evidence>
<dbReference type="PANTHER" id="PTHR42307:SF2">
    <property type="entry name" value="PUP DEAMIDASE_DEPUPYLASE"/>
    <property type="match status" value="1"/>
</dbReference>
<dbReference type="GO" id="GO:0016787">
    <property type="term" value="F:hydrolase activity"/>
    <property type="evidence" value="ECO:0007669"/>
    <property type="project" value="UniProtKB-KW"/>
</dbReference>
<organism evidence="2 3">
    <name type="scientific">Crateriforma conspicua</name>
    <dbReference type="NCBI Taxonomy" id="2527996"/>
    <lineage>
        <taxon>Bacteria</taxon>
        <taxon>Pseudomonadati</taxon>
        <taxon>Planctomycetota</taxon>
        <taxon>Planctomycetia</taxon>
        <taxon>Planctomycetales</taxon>
        <taxon>Planctomycetaceae</taxon>
        <taxon>Crateriforma</taxon>
    </lineage>
</organism>
<dbReference type="AlphaFoldDB" id="A0A5C6G1P3"/>
<accession>A0A5C6G1P3</accession>
<comment type="caution">
    <text evidence="2">The sequence shown here is derived from an EMBL/GenBank/DDBJ whole genome shotgun (WGS) entry which is preliminary data.</text>
</comment>
<dbReference type="GO" id="GO:0010498">
    <property type="term" value="P:proteasomal protein catabolic process"/>
    <property type="evidence" value="ECO:0007669"/>
    <property type="project" value="InterPro"/>
</dbReference>
<dbReference type="EMBL" id="SJPZ01000001">
    <property type="protein sequence ID" value="TWU67093.1"/>
    <property type="molecule type" value="Genomic_DNA"/>
</dbReference>
<feature type="transmembrane region" description="Helical" evidence="1">
    <location>
        <begin position="185"/>
        <end position="207"/>
    </location>
</feature>
<dbReference type="GO" id="GO:0070490">
    <property type="term" value="P:protein pupylation"/>
    <property type="evidence" value="ECO:0007669"/>
    <property type="project" value="TreeGrafter"/>
</dbReference>
<keyword evidence="1" id="KW-1133">Transmembrane helix</keyword>
<gene>
    <name evidence="2" type="primary">dop</name>
    <name evidence="2" type="ORF">V7x_26650</name>
</gene>
<protein>
    <submittedName>
        <fullName evidence="2">Pup deamidase/depupylase</fullName>
        <ecNumber evidence="2">3.4.-.-</ecNumber>
    </submittedName>
</protein>
<dbReference type="Proteomes" id="UP000316476">
    <property type="component" value="Unassembled WGS sequence"/>
</dbReference>
<name>A0A5C6G1P3_9PLAN</name>
<dbReference type="InterPro" id="IPR004347">
    <property type="entry name" value="Pup_ligase/deamidase"/>
</dbReference>
<keyword evidence="1" id="KW-0472">Membrane</keyword>
<dbReference type="PANTHER" id="PTHR42307">
    <property type="entry name" value="PUP DEAMIDASE/DEPUPYLASE"/>
    <property type="match status" value="1"/>
</dbReference>
<keyword evidence="2" id="KW-0378">Hydrolase</keyword>
<dbReference type="EC" id="3.4.-.-" evidence="2"/>
<reference evidence="2 3" key="1">
    <citation type="submission" date="2019-02" db="EMBL/GenBank/DDBJ databases">
        <title>Deep-cultivation of Planctomycetes and their phenomic and genomic characterization uncovers novel biology.</title>
        <authorList>
            <person name="Wiegand S."/>
            <person name="Jogler M."/>
            <person name="Boedeker C."/>
            <person name="Pinto D."/>
            <person name="Vollmers J."/>
            <person name="Rivas-Marin E."/>
            <person name="Kohn T."/>
            <person name="Peeters S.H."/>
            <person name="Heuer A."/>
            <person name="Rast P."/>
            <person name="Oberbeckmann S."/>
            <person name="Bunk B."/>
            <person name="Jeske O."/>
            <person name="Meyerdierks A."/>
            <person name="Storesund J.E."/>
            <person name="Kallscheuer N."/>
            <person name="Luecker S."/>
            <person name="Lage O.M."/>
            <person name="Pohl T."/>
            <person name="Merkel B.J."/>
            <person name="Hornburger P."/>
            <person name="Mueller R.-W."/>
            <person name="Bruemmer F."/>
            <person name="Labrenz M."/>
            <person name="Spormann A.M."/>
            <person name="Op Den Camp H."/>
            <person name="Overmann J."/>
            <person name="Amann R."/>
            <person name="Jetten M.S.M."/>
            <person name="Mascher T."/>
            <person name="Medema M.H."/>
            <person name="Devos D.P."/>
            <person name="Kaster A.-K."/>
            <person name="Ovreas L."/>
            <person name="Rohde M."/>
            <person name="Galperin M.Y."/>
            <person name="Jogler C."/>
        </authorList>
    </citation>
    <scope>NUCLEOTIDE SEQUENCE [LARGE SCALE GENOMIC DNA]</scope>
    <source>
        <strain evidence="2 3">V7</strain>
    </source>
</reference>
<dbReference type="GO" id="GO:0019941">
    <property type="term" value="P:modification-dependent protein catabolic process"/>
    <property type="evidence" value="ECO:0007669"/>
    <property type="project" value="InterPro"/>
</dbReference>
<sequence length="577" mass="64947">MNSSATKLRRRSQTTDSFQCDMLASRLMGMETEYASLVHDQLTDLDRMLPSAKSVYRSIVSAMRQSRPSAIGLHDGDQVFFSNGSSVTFEAHPLLQDVPGGLVEMATPEVRSPSDLLASQRVVDDMVRDAASRCDVASDLRILKNNADGLGHVYGCQENYEADVAEGVWLWVYRICIAALWMTQIASAIAASPLIALLLFATVIQIWTLRRRGNDDPSTTQAFLAIPRLIRSPCMGLIQATHYPIAWGLRFVGRHVAFRRQRQYLTTLLITRITYGGAGELDAKGRFYLSAKASVINRLADIGGFSGERPVFVYGHWFSQLCGKSIDSWKRTLRLFRKRQRLQIGLSDSNMSEMAEYVKVGSVSLLMDMIDQGKTDSLPRLRRPIAALRQISRDWHLVQRVATDRGEMSALEIQQAYLSAVQKFVDQTPANVRGEAMRITSSWQTLLDALVNYRHDADDFAAAICKIDWLTKRWLIERQGAGASWSQKKKIDLRYHELSDDGYFRQLTEGAIDESLANREKRLQRAAAPPSNTPAARRGWTIREFSGGDVRLNVGWDHAEVAVGRRVRRIDFGNHVY</sequence>
<proteinExistence type="predicted"/>
<dbReference type="OrthoDB" id="224423at2"/>
<evidence type="ECO:0000256" key="1">
    <source>
        <dbReference type="SAM" id="Phobius"/>
    </source>
</evidence>
<dbReference type="RefSeq" id="WP_146413570.1">
    <property type="nucleotide sequence ID" value="NZ_SJPZ01000001.1"/>
</dbReference>
<dbReference type="Pfam" id="PF03136">
    <property type="entry name" value="Pup_ligase"/>
    <property type="match status" value="1"/>
</dbReference>
<dbReference type="GO" id="GO:0005524">
    <property type="term" value="F:ATP binding"/>
    <property type="evidence" value="ECO:0007669"/>
    <property type="project" value="TreeGrafter"/>
</dbReference>